<dbReference type="GO" id="GO:0006545">
    <property type="term" value="P:glycine biosynthetic process"/>
    <property type="evidence" value="ECO:0007669"/>
    <property type="project" value="TreeGrafter"/>
</dbReference>
<dbReference type="NCBIfam" id="NF041359">
    <property type="entry name" value="GntG_guanitoxin"/>
    <property type="match status" value="1"/>
</dbReference>
<accession>A0A1X0RCQ3</accession>
<dbReference type="PANTHER" id="PTHR48097:SF9">
    <property type="entry name" value="L-THREONINE ALDOLASE"/>
    <property type="match status" value="1"/>
</dbReference>
<organism evidence="7">
    <name type="scientific">Rhizopus microsporus var. microsporus</name>
    <dbReference type="NCBI Taxonomy" id="86635"/>
    <lineage>
        <taxon>Eukaryota</taxon>
        <taxon>Fungi</taxon>
        <taxon>Fungi incertae sedis</taxon>
        <taxon>Mucoromycota</taxon>
        <taxon>Mucoromycotina</taxon>
        <taxon>Mucoromycetes</taxon>
        <taxon>Mucorales</taxon>
        <taxon>Mucorineae</taxon>
        <taxon>Rhizopodaceae</taxon>
        <taxon>Rhizopus</taxon>
    </lineage>
</organism>
<dbReference type="Gene3D" id="3.40.640.10">
    <property type="entry name" value="Type I PLP-dependent aspartate aminotransferase-like (Major domain)"/>
    <property type="match status" value="1"/>
</dbReference>
<dbReference type="InterPro" id="IPR015422">
    <property type="entry name" value="PyrdxlP-dep_Trfase_small"/>
</dbReference>
<keyword evidence="3" id="KW-0663">Pyridoxal phosphate</keyword>
<proteinExistence type="inferred from homology"/>
<dbReference type="FunFam" id="3.40.640.10:FF:000030">
    <property type="entry name" value="Low-specificity L-threonine aldolase"/>
    <property type="match status" value="1"/>
</dbReference>
<dbReference type="VEuPathDB" id="FungiDB:BCV72DRAFT_286816"/>
<dbReference type="GO" id="GO:0008732">
    <property type="term" value="F:L-allo-threonine aldolase activity"/>
    <property type="evidence" value="ECO:0007669"/>
    <property type="project" value="TreeGrafter"/>
</dbReference>
<dbReference type="InterPro" id="IPR023603">
    <property type="entry name" value="Low_specificity_L-TA-like"/>
</dbReference>
<gene>
    <name evidence="7" type="ORF">BCV72DRAFT_286816</name>
</gene>
<evidence type="ECO:0000256" key="2">
    <source>
        <dbReference type="ARBA" id="ARBA00006966"/>
    </source>
</evidence>
<evidence type="ECO:0000256" key="4">
    <source>
        <dbReference type="ARBA" id="ARBA00023239"/>
    </source>
</evidence>
<protein>
    <recommendedName>
        <fullName evidence="6">Aromatic amino acid beta-eliminating lyase/threonine aldolase domain-containing protein</fullName>
    </recommendedName>
</protein>
<dbReference type="GO" id="GO:0005829">
    <property type="term" value="C:cytosol"/>
    <property type="evidence" value="ECO:0007669"/>
    <property type="project" value="TreeGrafter"/>
</dbReference>
<dbReference type="CDD" id="cd06502">
    <property type="entry name" value="TA_like"/>
    <property type="match status" value="1"/>
</dbReference>
<comment type="cofactor">
    <cofactor evidence="1">
        <name>pyridoxal 5'-phosphate</name>
        <dbReference type="ChEBI" id="CHEBI:597326"/>
    </cofactor>
</comment>
<dbReference type="GO" id="GO:0006567">
    <property type="term" value="P:L-threonine catabolic process"/>
    <property type="evidence" value="ECO:0007669"/>
    <property type="project" value="TreeGrafter"/>
</dbReference>
<dbReference type="InterPro" id="IPR015421">
    <property type="entry name" value="PyrdxlP-dep_Trfase_major"/>
</dbReference>
<dbReference type="AlphaFoldDB" id="A0A1X0RCQ3"/>
<feature type="domain" description="Aromatic amino acid beta-eliminating lyase/threonine aldolase" evidence="6">
    <location>
        <begin position="36"/>
        <end position="317"/>
    </location>
</feature>
<dbReference type="PIRSF" id="PIRSF017617">
    <property type="entry name" value="Thr_aldolase"/>
    <property type="match status" value="1"/>
</dbReference>
<dbReference type="Proteomes" id="UP000242414">
    <property type="component" value="Unassembled WGS sequence"/>
</dbReference>
<dbReference type="SUPFAM" id="SSF53383">
    <property type="entry name" value="PLP-dependent transferases"/>
    <property type="match status" value="1"/>
</dbReference>
<evidence type="ECO:0000259" key="6">
    <source>
        <dbReference type="Pfam" id="PF01212"/>
    </source>
</evidence>
<evidence type="ECO:0000256" key="5">
    <source>
        <dbReference type="PIRSR" id="PIRSR017617-1"/>
    </source>
</evidence>
<reference evidence="7" key="1">
    <citation type="journal article" date="2016" name="Proc. Natl. Acad. Sci. U.S.A.">
        <title>Lipid metabolic changes in an early divergent fungus govern the establishment of a mutualistic symbiosis with endobacteria.</title>
        <authorList>
            <person name="Lastovetsky O.A."/>
            <person name="Gaspar M.L."/>
            <person name="Mondo S.J."/>
            <person name="LaButti K.M."/>
            <person name="Sandor L."/>
            <person name="Grigoriev I.V."/>
            <person name="Henry S.A."/>
            <person name="Pawlowska T.E."/>
        </authorList>
    </citation>
    <scope>NUCLEOTIDE SEQUENCE [LARGE SCALE GENOMIC DNA]</scope>
    <source>
        <strain evidence="7">ATCC 52814</strain>
    </source>
</reference>
<keyword evidence="4" id="KW-0456">Lyase</keyword>
<evidence type="ECO:0000256" key="3">
    <source>
        <dbReference type="ARBA" id="ARBA00022898"/>
    </source>
</evidence>
<evidence type="ECO:0000256" key="1">
    <source>
        <dbReference type="ARBA" id="ARBA00001933"/>
    </source>
</evidence>
<name>A0A1X0RCQ3_RHIZD</name>
<evidence type="ECO:0000313" key="7">
    <source>
        <dbReference type="EMBL" id="ORE09786.1"/>
    </source>
</evidence>
<comment type="similarity">
    <text evidence="2">Belongs to the threonine aldolase family.</text>
</comment>
<dbReference type="InterPro" id="IPR015424">
    <property type="entry name" value="PyrdxlP-dep_Trfase"/>
</dbReference>
<dbReference type="EMBL" id="KV921872">
    <property type="protein sequence ID" value="ORE09786.1"/>
    <property type="molecule type" value="Genomic_DNA"/>
</dbReference>
<dbReference type="InterPro" id="IPR001597">
    <property type="entry name" value="ArAA_b-elim_lyase/Thr_aldolase"/>
</dbReference>
<dbReference type="OrthoDB" id="10261951at2759"/>
<dbReference type="Gene3D" id="3.90.1150.10">
    <property type="entry name" value="Aspartate Aminotransferase, domain 1"/>
    <property type="match status" value="1"/>
</dbReference>
<feature type="modified residue" description="N6-(pyridoxal phosphate)lysine" evidence="5">
    <location>
        <position position="231"/>
    </location>
</feature>
<sequence length="376" mass="41605">MLTIATRLISKGSFIPISHRCYGNLRLKFTKHQAIDLRSDTTTQPTDALFDIMKTASRADDVFAEDKSIHDLERYVADLLGHEEAVFCVSGSMSNQLGLRLLLTQPPHSVICDARSHIYNYECGGMSYHSQASPSPILPRNGHHLTVEDMENNLMTDPLHSPTTRVVSLENTLNGTIMPLDEIERIHQFCQSHDLKMHLDGARLWNASQATGIPLKTYGQYFDTVSVCLSKGVGAPIGSVLVGSSSTMARARHLRKLMGGGWRQAGFLAAAAHYCIQNVVPTMPETHKLARRLASSFEAMGIQITVPCETNMVFIDTSTVGIKIDLLADELFKQNVLIPKSSGYQTRLVLHYQVPSDTVDTIIKVTSELIKKQQSN</sequence>
<dbReference type="PANTHER" id="PTHR48097">
    <property type="entry name" value="L-THREONINE ALDOLASE-RELATED"/>
    <property type="match status" value="1"/>
</dbReference>
<dbReference type="Pfam" id="PF01212">
    <property type="entry name" value="Beta_elim_lyase"/>
    <property type="match status" value="1"/>
</dbReference>